<keyword evidence="6" id="KW-1015">Disulfide bond</keyword>
<comment type="subunit">
    <text evidence="8">Homodimer.</text>
</comment>
<evidence type="ECO:0000256" key="4">
    <source>
        <dbReference type="ARBA" id="ARBA00022857"/>
    </source>
</evidence>
<dbReference type="PRINTS" id="PR00469">
    <property type="entry name" value="PNDRDTASEII"/>
</dbReference>
<keyword evidence="5 8" id="KW-0560">Oxidoreductase</keyword>
<dbReference type="GO" id="GO:0019430">
    <property type="term" value="P:removal of superoxide radicals"/>
    <property type="evidence" value="ECO:0007669"/>
    <property type="project" value="UniProtKB-UniRule"/>
</dbReference>
<dbReference type="PRINTS" id="PR00368">
    <property type="entry name" value="FADPNR"/>
</dbReference>
<comment type="cofactor">
    <cofactor evidence="9">
        <name>FAD</name>
        <dbReference type="ChEBI" id="CHEBI:57692"/>
    </cofactor>
    <text evidence="9">Binds 1 FAD per subunit.</text>
</comment>
<comment type="catalytic activity">
    <reaction evidence="8">
        <text>[thioredoxin]-dithiol + NADP(+) = [thioredoxin]-disulfide + NADPH + H(+)</text>
        <dbReference type="Rhea" id="RHEA:20345"/>
        <dbReference type="Rhea" id="RHEA-COMP:10698"/>
        <dbReference type="Rhea" id="RHEA-COMP:10700"/>
        <dbReference type="ChEBI" id="CHEBI:15378"/>
        <dbReference type="ChEBI" id="CHEBI:29950"/>
        <dbReference type="ChEBI" id="CHEBI:50058"/>
        <dbReference type="ChEBI" id="CHEBI:57783"/>
        <dbReference type="ChEBI" id="CHEBI:58349"/>
        <dbReference type="EC" id="1.8.1.9"/>
    </reaction>
</comment>
<evidence type="ECO:0000313" key="11">
    <source>
        <dbReference type="EMBL" id="JAC61518.1"/>
    </source>
</evidence>
<dbReference type="InterPro" id="IPR005982">
    <property type="entry name" value="Thioredox_Rdtase"/>
</dbReference>
<evidence type="ECO:0000256" key="6">
    <source>
        <dbReference type="ARBA" id="ARBA00023157"/>
    </source>
</evidence>
<evidence type="ECO:0000256" key="9">
    <source>
        <dbReference type="RuleBase" id="RU003881"/>
    </source>
</evidence>
<dbReference type="GO" id="GO:0004791">
    <property type="term" value="F:thioredoxin-disulfide reductase (NADPH) activity"/>
    <property type="evidence" value="ECO:0007669"/>
    <property type="project" value="UniProtKB-UniRule"/>
</dbReference>
<organism evidence="11">
    <name type="scientific">Tetraselmis sp. GSL018</name>
    <dbReference type="NCBI Taxonomy" id="582737"/>
    <lineage>
        <taxon>Eukaryota</taxon>
        <taxon>Viridiplantae</taxon>
        <taxon>Chlorophyta</taxon>
        <taxon>core chlorophytes</taxon>
        <taxon>Chlorodendrophyceae</taxon>
        <taxon>Chlorodendrales</taxon>
        <taxon>Chlorodendraceae</taxon>
        <taxon>Tetraselmis</taxon>
    </lineage>
</organism>
<dbReference type="EMBL" id="GBEZ01001225">
    <property type="protein sequence ID" value="JAC83733.1"/>
    <property type="molecule type" value="Transcribed_RNA"/>
</dbReference>
<comment type="similarity">
    <text evidence="1 8">Belongs to the class-II pyridine nucleotide-disulfide oxidoreductase family.</text>
</comment>
<dbReference type="InterPro" id="IPR050097">
    <property type="entry name" value="Ferredoxin-NADP_redctase_2"/>
</dbReference>
<evidence type="ECO:0000256" key="3">
    <source>
        <dbReference type="ARBA" id="ARBA00022827"/>
    </source>
</evidence>
<keyword evidence="4 9" id="KW-0521">NADP</keyword>
<gene>
    <name evidence="11" type="primary">TRXB</name>
    <name evidence="11" type="ORF">TSPGSL018_26001</name>
    <name evidence="12" type="ORF">TSPGSL018_2660</name>
</gene>
<evidence type="ECO:0000256" key="8">
    <source>
        <dbReference type="RuleBase" id="RU003880"/>
    </source>
</evidence>
<dbReference type="AlphaFoldDB" id="A0A061QP82"/>
<keyword evidence="3 8" id="KW-0274">FAD</keyword>
<dbReference type="PROSITE" id="PS00573">
    <property type="entry name" value="PYRIDINE_REDOX_2"/>
    <property type="match status" value="1"/>
</dbReference>
<dbReference type="InterPro" id="IPR023753">
    <property type="entry name" value="FAD/NAD-binding_dom"/>
</dbReference>
<accession>A0A061QP82</accession>
<evidence type="ECO:0000256" key="1">
    <source>
        <dbReference type="ARBA" id="ARBA00009333"/>
    </source>
</evidence>
<dbReference type="InterPro" id="IPR036188">
    <property type="entry name" value="FAD/NAD-bd_sf"/>
</dbReference>
<protein>
    <recommendedName>
        <fullName evidence="8">Thioredoxin reductase</fullName>
        <ecNumber evidence="8">1.8.1.9</ecNumber>
    </recommendedName>
</protein>
<dbReference type="PANTHER" id="PTHR48105">
    <property type="entry name" value="THIOREDOXIN REDUCTASE 1-RELATED-RELATED"/>
    <property type="match status" value="1"/>
</dbReference>
<dbReference type="FunFam" id="3.50.50.60:FF:000064">
    <property type="entry name" value="Thioredoxin reductase"/>
    <property type="match status" value="1"/>
</dbReference>
<dbReference type="SUPFAM" id="SSF51905">
    <property type="entry name" value="FAD/NAD(P)-binding domain"/>
    <property type="match status" value="1"/>
</dbReference>
<evidence type="ECO:0000259" key="10">
    <source>
        <dbReference type="Pfam" id="PF07992"/>
    </source>
</evidence>
<feature type="domain" description="FAD/NAD(P)-binding" evidence="10">
    <location>
        <begin position="10"/>
        <end position="310"/>
    </location>
</feature>
<dbReference type="NCBIfam" id="TIGR01292">
    <property type="entry name" value="TRX_reduct"/>
    <property type="match status" value="1"/>
</dbReference>
<sequence length="339" mass="36272">MSVVTRLHTKVAIIGSGPAAHTAAIYAARAELKPILFEGWLANGIAAGGQLTTTTEVENFPGFPEGILGAEICDKFRAQSLRFGTTIYTETVNKVDFARRPFTLWTDEREVTAESVIIATGAVARRLDFPGSHEGSGGFWNKGISACAVCDGAAPIFRKKTLAVVGGGDSAMEEATYLTKFASEVNIIVRRDELRASKIMQQRAQDNPKIKFIWSHVPVEAVGNDKGCLGALKIKSTKTGEITELPCNGLFFAIGHKPATEFLEGQIELDEDGYIKTNPGTTQTSVHGVFACGDVQDKVWRQAITAAGTGCMAALEVERMLAAEEGAEDCEPTNADASL</sequence>
<evidence type="ECO:0000256" key="7">
    <source>
        <dbReference type="ARBA" id="ARBA00023284"/>
    </source>
</evidence>
<evidence type="ECO:0000313" key="12">
    <source>
        <dbReference type="EMBL" id="JAC83733.1"/>
    </source>
</evidence>
<evidence type="ECO:0000256" key="5">
    <source>
        <dbReference type="ARBA" id="ARBA00023002"/>
    </source>
</evidence>
<dbReference type="Gene3D" id="3.50.50.60">
    <property type="entry name" value="FAD/NAD(P)-binding domain"/>
    <property type="match status" value="2"/>
</dbReference>
<dbReference type="EC" id="1.8.1.9" evidence="8"/>
<keyword evidence="2 8" id="KW-0285">Flavoprotein</keyword>
<dbReference type="EMBL" id="GBEZ01025589">
    <property type="protein sequence ID" value="JAC61518.1"/>
    <property type="molecule type" value="Transcribed_RNA"/>
</dbReference>
<keyword evidence="7 8" id="KW-0676">Redox-active center</keyword>
<reference evidence="11" key="1">
    <citation type="submission" date="2014-05" db="EMBL/GenBank/DDBJ databases">
        <title>The transcriptome of the halophilic microalga Tetraselmis sp. GSL018 isolated from the Great Salt Lake, Utah.</title>
        <authorList>
            <person name="Jinkerson R.E."/>
            <person name="D'Adamo S."/>
            <person name="Posewitz M.C."/>
        </authorList>
    </citation>
    <scope>NUCLEOTIDE SEQUENCE</scope>
    <source>
        <strain evidence="11">GSL018</strain>
    </source>
</reference>
<dbReference type="Pfam" id="PF07992">
    <property type="entry name" value="Pyr_redox_2"/>
    <property type="match status" value="1"/>
</dbReference>
<evidence type="ECO:0000256" key="2">
    <source>
        <dbReference type="ARBA" id="ARBA00022630"/>
    </source>
</evidence>
<proteinExistence type="inferred from homology"/>
<dbReference type="InterPro" id="IPR008255">
    <property type="entry name" value="Pyr_nucl-diS_OxRdtase_2_AS"/>
</dbReference>
<name>A0A061QP82_9CHLO</name>
<dbReference type="GO" id="GO:0005737">
    <property type="term" value="C:cytoplasm"/>
    <property type="evidence" value="ECO:0007669"/>
    <property type="project" value="InterPro"/>
</dbReference>